<evidence type="ECO:0000256" key="8">
    <source>
        <dbReference type="SAM" id="MobiDB-lite"/>
    </source>
</evidence>
<dbReference type="Pfam" id="PF10267">
    <property type="entry name" value="Tmemb_cc2"/>
    <property type="match status" value="1"/>
</dbReference>
<reference evidence="12" key="1">
    <citation type="submission" date="2016-04" db="UniProtKB">
        <authorList>
            <consortium name="WormBaseParasite"/>
        </authorList>
    </citation>
    <scope>IDENTIFICATION</scope>
</reference>
<evidence type="ECO:0000256" key="3">
    <source>
        <dbReference type="ARBA" id="ARBA00022692"/>
    </source>
</evidence>
<reference evidence="10 11" key="2">
    <citation type="submission" date="2018-11" db="EMBL/GenBank/DDBJ databases">
        <authorList>
            <consortium name="Pathogen Informatics"/>
        </authorList>
    </citation>
    <scope>NUCLEOTIDE SEQUENCE [LARGE SCALE GENOMIC DNA]</scope>
</reference>
<evidence type="ECO:0000256" key="5">
    <source>
        <dbReference type="ARBA" id="ARBA00023054"/>
    </source>
</evidence>
<dbReference type="STRING" id="6280.A0A158PS84"/>
<dbReference type="EMBL" id="UZAD01013289">
    <property type="protein sequence ID" value="VDN93581.1"/>
    <property type="molecule type" value="Genomic_DNA"/>
</dbReference>
<feature type="compositionally biased region" description="Basic and acidic residues" evidence="8">
    <location>
        <begin position="1"/>
        <end position="14"/>
    </location>
</feature>
<keyword evidence="6 9" id="KW-0472">Membrane</keyword>
<evidence type="ECO:0000256" key="2">
    <source>
        <dbReference type="ARBA" id="ARBA00008108"/>
    </source>
</evidence>
<dbReference type="GO" id="GO:0012505">
    <property type="term" value="C:endomembrane system"/>
    <property type="evidence" value="ECO:0007669"/>
    <property type="project" value="TreeGrafter"/>
</dbReference>
<dbReference type="AlphaFoldDB" id="A0A158PS84"/>
<feature type="transmembrane region" description="Helical" evidence="9">
    <location>
        <begin position="433"/>
        <end position="451"/>
    </location>
</feature>
<sequence>MLAPVIKHDSHPESDGSWLGGSLRSSDGGTSYAGGVDDIGLDDRTRIERKIEQIKERLSRISLAREGVYHLLFIFLSEFIVDLIAADVDDFLSMTSSMEGGSENPQLARVRQHFEKKNKKSSQEIEHLKKKLEQLQSKLVDLNMGIVTEVSPKSSVLNNIRKTGPLLREVIAAPRGIAHIIKSTFGSADNIPDSIASGASNVGHSTFYSDTQTNDRIHKLDFENRDVAPSPAKRGHKRNETLPSMAFDLDNLVISSLPEMLPHDEPEVKFTAANTVIELHNDIQELKAQNQALFEQLNKLQTQNKSEFNYFNSALHEERIKTQRLEEMLNETIELHQAEMIALKSDLNTIATRMDYQYSDRFRSIEENIESTQNKMIRMEVNVKEWTESRPQTTFNSVMLSGTNILVEFIKLVLLIVSFALDFVKPFTGTRTRAGFVILFWLALMILTHFIDLDELMRRIGGILHLISSSSTSNSTILNSL</sequence>
<organism evidence="12">
    <name type="scientific">Brugia pahangi</name>
    <name type="common">Filarial nematode worm</name>
    <dbReference type="NCBI Taxonomy" id="6280"/>
    <lineage>
        <taxon>Eukaryota</taxon>
        <taxon>Metazoa</taxon>
        <taxon>Ecdysozoa</taxon>
        <taxon>Nematoda</taxon>
        <taxon>Chromadorea</taxon>
        <taxon>Rhabditida</taxon>
        <taxon>Spirurina</taxon>
        <taxon>Spiruromorpha</taxon>
        <taxon>Filarioidea</taxon>
        <taxon>Onchocercidae</taxon>
        <taxon>Brugia</taxon>
    </lineage>
</organism>
<comment type="similarity">
    <text evidence="2">Belongs to the TEX28 family.</text>
</comment>
<evidence type="ECO:0000256" key="4">
    <source>
        <dbReference type="ARBA" id="ARBA00022989"/>
    </source>
</evidence>
<feature type="coiled-coil region" evidence="7">
    <location>
        <begin position="362"/>
        <end position="389"/>
    </location>
</feature>
<dbReference type="PANTHER" id="PTHR17613:SF14">
    <property type="entry name" value="DEMENTIN, ISOFORM H"/>
    <property type="match status" value="1"/>
</dbReference>
<keyword evidence="5 7" id="KW-0175">Coiled coil</keyword>
<dbReference type="WBParaSite" id="BPAG_0001243301-mRNA-1">
    <property type="protein sequence ID" value="BPAG_0001243301-mRNA-1"/>
    <property type="gene ID" value="BPAG_0001243301"/>
</dbReference>
<dbReference type="InterPro" id="IPR019394">
    <property type="entry name" value="TEX28/TMCC"/>
</dbReference>
<dbReference type="Proteomes" id="UP000278627">
    <property type="component" value="Unassembled WGS sequence"/>
</dbReference>
<dbReference type="GO" id="GO:0016020">
    <property type="term" value="C:membrane"/>
    <property type="evidence" value="ECO:0007669"/>
    <property type="project" value="UniProtKB-SubCell"/>
</dbReference>
<keyword evidence="4 9" id="KW-1133">Transmembrane helix</keyword>
<proteinExistence type="inferred from homology"/>
<feature type="coiled-coil region" evidence="7">
    <location>
        <begin position="111"/>
        <end position="145"/>
    </location>
</feature>
<feature type="transmembrane region" description="Helical" evidence="9">
    <location>
        <begin position="398"/>
        <end position="421"/>
    </location>
</feature>
<name>A0A158PS84_BRUPA</name>
<evidence type="ECO:0000256" key="9">
    <source>
        <dbReference type="SAM" id="Phobius"/>
    </source>
</evidence>
<keyword evidence="11" id="KW-1185">Reference proteome</keyword>
<feature type="coiled-coil region" evidence="7">
    <location>
        <begin position="276"/>
        <end position="303"/>
    </location>
</feature>
<evidence type="ECO:0000313" key="10">
    <source>
        <dbReference type="EMBL" id="VDN93581.1"/>
    </source>
</evidence>
<comment type="subcellular location">
    <subcellularLocation>
        <location evidence="1">Membrane</location>
    </subcellularLocation>
</comment>
<keyword evidence="3 9" id="KW-0812">Transmembrane</keyword>
<evidence type="ECO:0000313" key="12">
    <source>
        <dbReference type="WBParaSite" id="BPAG_0001243301-mRNA-1"/>
    </source>
</evidence>
<accession>A0A158PS84</accession>
<feature type="region of interest" description="Disordered" evidence="8">
    <location>
        <begin position="1"/>
        <end position="22"/>
    </location>
</feature>
<protein>
    <submittedName>
        <fullName evidence="12">Protein CASP</fullName>
    </submittedName>
</protein>
<evidence type="ECO:0000256" key="1">
    <source>
        <dbReference type="ARBA" id="ARBA00004370"/>
    </source>
</evidence>
<gene>
    <name evidence="10" type="ORF">BPAG_LOCUS12395</name>
</gene>
<evidence type="ECO:0000256" key="6">
    <source>
        <dbReference type="ARBA" id="ARBA00023136"/>
    </source>
</evidence>
<dbReference type="PANTHER" id="PTHR17613">
    <property type="entry name" value="CEREBRAL PROTEIN-11-RELATED"/>
    <property type="match status" value="1"/>
</dbReference>
<evidence type="ECO:0000256" key="7">
    <source>
        <dbReference type="SAM" id="Coils"/>
    </source>
</evidence>
<evidence type="ECO:0000313" key="11">
    <source>
        <dbReference type="Proteomes" id="UP000278627"/>
    </source>
</evidence>